<name>A0A4R4WY82_9ACTN</name>
<dbReference type="InterPro" id="IPR051604">
    <property type="entry name" value="Ergot_Alk_Oxidoreductase"/>
</dbReference>
<dbReference type="AlphaFoldDB" id="A0A4R4WY82"/>
<dbReference type="Pfam" id="PF13460">
    <property type="entry name" value="NAD_binding_10"/>
    <property type="match status" value="1"/>
</dbReference>
<dbReference type="Gene3D" id="3.90.25.10">
    <property type="entry name" value="UDP-galactose 4-epimerase, domain 1"/>
    <property type="match status" value="1"/>
</dbReference>
<evidence type="ECO:0000313" key="3">
    <source>
        <dbReference type="Proteomes" id="UP000295172"/>
    </source>
</evidence>
<feature type="domain" description="NAD(P)-binding" evidence="1">
    <location>
        <begin position="6"/>
        <end position="180"/>
    </location>
</feature>
<evidence type="ECO:0000259" key="1">
    <source>
        <dbReference type="Pfam" id="PF13460"/>
    </source>
</evidence>
<reference evidence="2 3" key="1">
    <citation type="submission" date="2019-02" db="EMBL/GenBank/DDBJ databases">
        <title>Draft genome sequences of novel Actinobacteria.</title>
        <authorList>
            <person name="Sahin N."/>
            <person name="Ay H."/>
            <person name="Saygin H."/>
        </authorList>
    </citation>
    <scope>NUCLEOTIDE SEQUENCE [LARGE SCALE GENOMIC DNA]</scope>
    <source>
        <strain evidence="2 3">16K104</strain>
    </source>
</reference>
<comment type="caution">
    <text evidence="2">The sequence shown here is derived from an EMBL/GenBank/DDBJ whole genome shotgun (WGS) entry which is preliminary data.</text>
</comment>
<dbReference type="Gene3D" id="3.40.50.720">
    <property type="entry name" value="NAD(P)-binding Rossmann-like Domain"/>
    <property type="match status" value="1"/>
</dbReference>
<dbReference type="RefSeq" id="WP_132321853.1">
    <property type="nucleotide sequence ID" value="NZ_SMKR01000078.1"/>
</dbReference>
<dbReference type="InterPro" id="IPR036291">
    <property type="entry name" value="NAD(P)-bd_dom_sf"/>
</dbReference>
<keyword evidence="3" id="KW-1185">Reference proteome</keyword>
<dbReference type="OrthoDB" id="116343at2"/>
<dbReference type="Proteomes" id="UP000295172">
    <property type="component" value="Unassembled WGS sequence"/>
</dbReference>
<dbReference type="SUPFAM" id="SSF51735">
    <property type="entry name" value="NAD(P)-binding Rossmann-fold domains"/>
    <property type="match status" value="1"/>
</dbReference>
<dbReference type="EMBL" id="SMKR01000078">
    <property type="protein sequence ID" value="TDD22794.1"/>
    <property type="molecule type" value="Genomic_DNA"/>
</dbReference>
<gene>
    <name evidence="2" type="ORF">E1218_18685</name>
</gene>
<evidence type="ECO:0000313" key="2">
    <source>
        <dbReference type="EMBL" id="TDD22794.1"/>
    </source>
</evidence>
<dbReference type="PANTHER" id="PTHR43162">
    <property type="match status" value="1"/>
</dbReference>
<dbReference type="InterPro" id="IPR016040">
    <property type="entry name" value="NAD(P)-bd_dom"/>
</dbReference>
<sequence>MIVVTGATGNVGRPLIAALAAAGEQVAAVSRTIPAGESGPASGAGGVRRLPADLTEPESLKPALDGAEAAFLLTAPGFLASGDLGKVLTVVRAAGVRRVVLLSSQGVGTQRHPSNFEDAVAMSGLEWTILRPGNFSSNAFQWADSVRTRRVLEAPFADVALPAVDPADIAEVAAAVLREPGHTGSVYTLTGPEPVSPRQQSDAIANAVGEPVEFVELTRAEARSRMLTFMPEPVVESTLGILGTPTAAERSVSPDTERLLGRPATTFADWAKSNVAAFS</sequence>
<accession>A0A4R4WY82</accession>
<dbReference type="PANTHER" id="PTHR43162:SF1">
    <property type="entry name" value="PRESTALK A DIFFERENTIATION PROTEIN A"/>
    <property type="match status" value="1"/>
</dbReference>
<organism evidence="2 3">
    <name type="scientific">Kribbella turkmenica</name>
    <dbReference type="NCBI Taxonomy" id="2530375"/>
    <lineage>
        <taxon>Bacteria</taxon>
        <taxon>Bacillati</taxon>
        <taxon>Actinomycetota</taxon>
        <taxon>Actinomycetes</taxon>
        <taxon>Propionibacteriales</taxon>
        <taxon>Kribbellaceae</taxon>
        <taxon>Kribbella</taxon>
    </lineage>
</organism>
<protein>
    <submittedName>
        <fullName evidence="2">NAD-dependent epimerase/dehydratase family protein</fullName>
    </submittedName>
</protein>
<proteinExistence type="predicted"/>